<dbReference type="Pfam" id="PF12937">
    <property type="entry name" value="F-box-like"/>
    <property type="match status" value="1"/>
</dbReference>
<feature type="compositionally biased region" description="Acidic residues" evidence="1">
    <location>
        <begin position="437"/>
        <end position="446"/>
    </location>
</feature>
<dbReference type="InterPro" id="IPR001810">
    <property type="entry name" value="F-box_dom"/>
</dbReference>
<dbReference type="OrthoDB" id="2095648at2759"/>
<dbReference type="Proteomes" id="UP000694044">
    <property type="component" value="Unassembled WGS sequence"/>
</dbReference>
<evidence type="ECO:0000313" key="4">
    <source>
        <dbReference type="Proteomes" id="UP000694044"/>
    </source>
</evidence>
<feature type="region of interest" description="Disordered" evidence="1">
    <location>
        <begin position="418"/>
        <end position="446"/>
    </location>
</feature>
<dbReference type="EMBL" id="JAGDFM010000079">
    <property type="protein sequence ID" value="KAG7387405.1"/>
    <property type="molecule type" value="Genomic_DNA"/>
</dbReference>
<protein>
    <recommendedName>
        <fullName evidence="2">F-box domain-containing protein</fullName>
    </recommendedName>
</protein>
<feature type="domain" description="F-box" evidence="2">
    <location>
        <begin position="138"/>
        <end position="167"/>
    </location>
</feature>
<feature type="compositionally biased region" description="Polar residues" evidence="1">
    <location>
        <begin position="19"/>
        <end position="35"/>
    </location>
</feature>
<feature type="region of interest" description="Disordered" evidence="1">
    <location>
        <begin position="1"/>
        <end position="46"/>
    </location>
</feature>
<comment type="caution">
    <text evidence="3">The sequence shown here is derived from an EMBL/GenBank/DDBJ whole genome shotgun (WGS) entry which is preliminary data.</text>
</comment>
<keyword evidence="4" id="KW-1185">Reference proteome</keyword>
<name>A0A8T1W1V4_9STRA</name>
<evidence type="ECO:0000313" key="3">
    <source>
        <dbReference type="EMBL" id="KAG7387405.1"/>
    </source>
</evidence>
<evidence type="ECO:0000256" key="1">
    <source>
        <dbReference type="SAM" id="MobiDB-lite"/>
    </source>
</evidence>
<sequence>MDASSPSRRRPKRPAADQHASSQWIRSIQNQSFQPKPTAYSPHSLEDEDPLMLQHRQCRDKLRALRQVRERIKFHPLQPGGGGDGDAAYSMKISSSMILSGEDELLDWQEEQRDDASKSERGHSGGIDALGGLEMLLFAFFSKQELLRVSGVCRAWRALARDDLFWEPLLLTPLERYPLRPLLGLDRDPTRQQDDVPAILVYMVYQRLNIAQATHTAQCSDANAGAATTTATTNAANAAMTRYNGRFLELFQTLNGQGQVGALPRLRRVSQVRGDEPVSSVHLVCVKFNSTASALRSQENQEMTRMAAELHLQAQTEGQVGPEADAPNAAVPVPAQQQRAMVHAQNGAGAADDEDVYSVADGRDRVTLSVWLSTKRRVSERTLRSFLRQMLLAVDALERSNCEHADISPVNIVVHSQQRLQKAEPSQRVARTQPEEKGDEVDDADGDDVDLLDHELGAKVMQEHRQQTRRCAPLFQLFLSRRNCQHTGGTRGRALDPVLAVDADMNVPAAVFEFNGEVAQQRQRLAVAEAEAAVGENAANGGNGGAMAAAFRNRLALPHPTMVSSVIQTAMTVWARGRFLDASASTVLSPLLRFPDCFSTGLRSFLEYAKYLIITHSASASKLLRHDYLQCAGAELGRPPSPHWSITPIIDVNEYKSKLVAYYGSLPARVEGLLDDSSSSSASPQVIDDLMPRTNLGLQYFSRALDEVNLPSERFVSVVAPATASSSWVRKLACTQTYTLQRLDLSRARVPTSVLLQELAALPRLTHLRLPRQILRDENLEHLVAALAYADLLPHLRGLDENVRQAMDRMEKSYLMQLDMVTFLLQRPSARLDPVPVLRNPS</sequence>
<evidence type="ECO:0000259" key="2">
    <source>
        <dbReference type="Pfam" id="PF12937"/>
    </source>
</evidence>
<reference evidence="3" key="1">
    <citation type="submission" date="2021-02" db="EMBL/GenBank/DDBJ databases">
        <authorList>
            <person name="Palmer J.M."/>
        </authorList>
    </citation>
    <scope>NUCLEOTIDE SEQUENCE</scope>
    <source>
        <strain evidence="3">SCRP734</strain>
    </source>
</reference>
<proteinExistence type="predicted"/>
<gene>
    <name evidence="3" type="ORF">PHYPSEUDO_014168</name>
</gene>
<organism evidence="3 4">
    <name type="scientific">Phytophthora pseudosyringae</name>
    <dbReference type="NCBI Taxonomy" id="221518"/>
    <lineage>
        <taxon>Eukaryota</taxon>
        <taxon>Sar</taxon>
        <taxon>Stramenopiles</taxon>
        <taxon>Oomycota</taxon>
        <taxon>Peronosporomycetes</taxon>
        <taxon>Peronosporales</taxon>
        <taxon>Peronosporaceae</taxon>
        <taxon>Phytophthora</taxon>
    </lineage>
</organism>
<dbReference type="AlphaFoldDB" id="A0A8T1W1V4"/>
<accession>A0A8T1W1V4</accession>